<organism evidence="2 3">
    <name type="scientific">Rhypophila decipiens</name>
    <dbReference type="NCBI Taxonomy" id="261697"/>
    <lineage>
        <taxon>Eukaryota</taxon>
        <taxon>Fungi</taxon>
        <taxon>Dikarya</taxon>
        <taxon>Ascomycota</taxon>
        <taxon>Pezizomycotina</taxon>
        <taxon>Sordariomycetes</taxon>
        <taxon>Sordariomycetidae</taxon>
        <taxon>Sordariales</taxon>
        <taxon>Naviculisporaceae</taxon>
        <taxon>Rhypophila</taxon>
    </lineage>
</organism>
<name>A0AAN6YHM2_9PEZI</name>
<dbReference type="InterPro" id="IPR007174">
    <property type="entry name" value="Las1"/>
</dbReference>
<dbReference type="AlphaFoldDB" id="A0AAN6YHM2"/>
<comment type="caution">
    <text evidence="2">The sequence shown here is derived from an EMBL/GenBank/DDBJ whole genome shotgun (WGS) entry which is preliminary data.</text>
</comment>
<dbReference type="GO" id="GO:0030687">
    <property type="term" value="C:preribosome, large subunit precursor"/>
    <property type="evidence" value="ECO:0007669"/>
    <property type="project" value="TreeGrafter"/>
</dbReference>
<protein>
    <submittedName>
        <fullName evidence="2">rRNA-processing protein las1</fullName>
    </submittedName>
</protein>
<feature type="compositionally biased region" description="Basic and acidic residues" evidence="1">
    <location>
        <begin position="316"/>
        <end position="325"/>
    </location>
</feature>
<reference evidence="2" key="2">
    <citation type="submission" date="2023-05" db="EMBL/GenBank/DDBJ databases">
        <authorList>
            <consortium name="Lawrence Berkeley National Laboratory"/>
            <person name="Steindorff A."/>
            <person name="Hensen N."/>
            <person name="Bonometti L."/>
            <person name="Westerberg I."/>
            <person name="Brannstrom I.O."/>
            <person name="Guillou S."/>
            <person name="Cros-Aarteil S."/>
            <person name="Calhoun S."/>
            <person name="Haridas S."/>
            <person name="Kuo A."/>
            <person name="Mondo S."/>
            <person name="Pangilinan J."/>
            <person name="Riley R."/>
            <person name="Labutti K."/>
            <person name="Andreopoulos B."/>
            <person name="Lipzen A."/>
            <person name="Chen C."/>
            <person name="Yanf M."/>
            <person name="Daum C."/>
            <person name="Ng V."/>
            <person name="Clum A."/>
            <person name="Ohm R."/>
            <person name="Martin F."/>
            <person name="Silar P."/>
            <person name="Natvig D."/>
            <person name="Lalanne C."/>
            <person name="Gautier V."/>
            <person name="Ament-Velasquez S.L."/>
            <person name="Kruys A."/>
            <person name="Hutchinson M.I."/>
            <person name="Powell A.J."/>
            <person name="Barry K."/>
            <person name="Miller A.N."/>
            <person name="Grigoriev I.V."/>
            <person name="Debuchy R."/>
            <person name="Gladieux P."/>
            <person name="Thoren M.H."/>
            <person name="Johannesson H."/>
        </authorList>
    </citation>
    <scope>NUCLEOTIDE SEQUENCE</scope>
    <source>
        <strain evidence="2">PSN293</strain>
    </source>
</reference>
<dbReference type="PANTHER" id="PTHR15002:SF0">
    <property type="entry name" value="RIBOSOMAL BIOGENESIS PROTEIN LAS1L"/>
    <property type="match status" value="1"/>
</dbReference>
<dbReference type="GO" id="GO:0000460">
    <property type="term" value="P:maturation of 5.8S rRNA"/>
    <property type="evidence" value="ECO:0007669"/>
    <property type="project" value="TreeGrafter"/>
</dbReference>
<dbReference type="GO" id="GO:0000470">
    <property type="term" value="P:maturation of LSU-rRNA"/>
    <property type="evidence" value="ECO:0007669"/>
    <property type="project" value="TreeGrafter"/>
</dbReference>
<reference evidence="2" key="1">
    <citation type="journal article" date="2023" name="Mol. Phylogenet. Evol.">
        <title>Genome-scale phylogeny and comparative genomics of the fungal order Sordariales.</title>
        <authorList>
            <person name="Hensen N."/>
            <person name="Bonometti L."/>
            <person name="Westerberg I."/>
            <person name="Brannstrom I.O."/>
            <person name="Guillou S."/>
            <person name="Cros-Aarteil S."/>
            <person name="Calhoun S."/>
            <person name="Haridas S."/>
            <person name="Kuo A."/>
            <person name="Mondo S."/>
            <person name="Pangilinan J."/>
            <person name="Riley R."/>
            <person name="LaButti K."/>
            <person name="Andreopoulos B."/>
            <person name="Lipzen A."/>
            <person name="Chen C."/>
            <person name="Yan M."/>
            <person name="Daum C."/>
            <person name="Ng V."/>
            <person name="Clum A."/>
            <person name="Steindorff A."/>
            <person name="Ohm R.A."/>
            <person name="Martin F."/>
            <person name="Silar P."/>
            <person name="Natvig D.O."/>
            <person name="Lalanne C."/>
            <person name="Gautier V."/>
            <person name="Ament-Velasquez S.L."/>
            <person name="Kruys A."/>
            <person name="Hutchinson M.I."/>
            <person name="Powell A.J."/>
            <person name="Barry K."/>
            <person name="Miller A.N."/>
            <person name="Grigoriev I.V."/>
            <person name="Debuchy R."/>
            <person name="Gladieux P."/>
            <person name="Hiltunen Thoren M."/>
            <person name="Johannesson H."/>
        </authorList>
    </citation>
    <scope>NUCLEOTIDE SEQUENCE</scope>
    <source>
        <strain evidence="2">PSN293</strain>
    </source>
</reference>
<accession>A0AAN6YHM2</accession>
<evidence type="ECO:0000313" key="3">
    <source>
        <dbReference type="Proteomes" id="UP001301769"/>
    </source>
</evidence>
<feature type="region of interest" description="Disordered" evidence="1">
    <location>
        <begin position="306"/>
        <end position="325"/>
    </location>
</feature>
<evidence type="ECO:0000256" key="1">
    <source>
        <dbReference type="SAM" id="MobiDB-lite"/>
    </source>
</evidence>
<gene>
    <name evidence="2" type="ORF">QBC37DRAFT_410705</name>
</gene>
<dbReference type="GO" id="GO:0004519">
    <property type="term" value="F:endonuclease activity"/>
    <property type="evidence" value="ECO:0007669"/>
    <property type="project" value="InterPro"/>
</dbReference>
<dbReference type="GO" id="GO:0090730">
    <property type="term" value="C:Las1 complex"/>
    <property type="evidence" value="ECO:0007669"/>
    <property type="project" value="InterPro"/>
</dbReference>
<dbReference type="EMBL" id="MU858049">
    <property type="protein sequence ID" value="KAK4219284.1"/>
    <property type="molecule type" value="Genomic_DNA"/>
</dbReference>
<feature type="region of interest" description="Disordered" evidence="1">
    <location>
        <begin position="192"/>
        <end position="229"/>
    </location>
</feature>
<dbReference type="Pfam" id="PF04031">
    <property type="entry name" value="Las1"/>
    <property type="match status" value="1"/>
</dbReference>
<proteinExistence type="predicted"/>
<evidence type="ECO:0000313" key="2">
    <source>
        <dbReference type="EMBL" id="KAK4219284.1"/>
    </source>
</evidence>
<dbReference type="PANTHER" id="PTHR15002">
    <property type="entry name" value="RIBOSOMAL BIOGENESIS PROTEIN LAS1L"/>
    <property type="match status" value="1"/>
</dbReference>
<dbReference type="Proteomes" id="UP001301769">
    <property type="component" value="Unassembled WGS sequence"/>
</dbReference>
<sequence>MVQYIFTPWRDRSELLMVRRQFYPAGGRTGQSQDFMFSTPDEKEASSSAVARVSMWMQRGNCPHLVESTALLVAAILDDQRQSSSSGFGGGSAYAARAAYSAAFSRFVTGLLDSQQNTVRKMSMYDLAKSVGLPATFVELRHQATHEELPSLIRLRTAAGKALDWIWEYYWRKLATDEEEYEDGQVRGAIRTAGKQEGGSKRASTGAVTTESEKSKRRRVNNSTEEDEKPLQETLVQYLTVGDVMLEDLEGEITKFGTRKVLDALGRIVDSAINPRILRRAMALEKAITIDLGVDLEVGEEEGVEEVEQETAAANDHVDKGKQKEEEVLRPNWSLYDEEEWVPKPIGVV</sequence>
<keyword evidence="3" id="KW-1185">Reference proteome</keyword>